<keyword evidence="6 8" id="KW-1133">Transmembrane helix</keyword>
<dbReference type="PANTHER" id="PTHR30003">
    <property type="entry name" value="L-LACTATE PERMEASE"/>
    <property type="match status" value="1"/>
</dbReference>
<accession>A0A542XX71</accession>
<dbReference type="EMBL" id="VFOM01000005">
    <property type="protein sequence ID" value="TQL40441.1"/>
    <property type="molecule type" value="Genomic_DNA"/>
</dbReference>
<keyword evidence="4 8" id="KW-1003">Cell membrane</keyword>
<feature type="transmembrane region" description="Helical" evidence="8">
    <location>
        <begin position="58"/>
        <end position="82"/>
    </location>
</feature>
<evidence type="ECO:0000256" key="6">
    <source>
        <dbReference type="ARBA" id="ARBA00022989"/>
    </source>
</evidence>
<name>A0A542XX71_9MICO</name>
<feature type="transmembrane region" description="Helical" evidence="8">
    <location>
        <begin position="364"/>
        <end position="385"/>
    </location>
</feature>
<evidence type="ECO:0000256" key="5">
    <source>
        <dbReference type="ARBA" id="ARBA00022692"/>
    </source>
</evidence>
<dbReference type="PANTHER" id="PTHR30003:SF0">
    <property type="entry name" value="GLYCOLATE PERMEASE GLCA-RELATED"/>
    <property type="match status" value="1"/>
</dbReference>
<sequence length="482" mass="48451">MDVIHLLLAALPIALIAGLLALRVKPVPAVLGTIAVTLALSIWFPITPAALESTAHSLLLLTVAVVLIIFGGILLAEFLAVSGAQERIGGWLGSASHGRDRAVLLLGLGVTPLAESIIGWGVGVIIGIPLLMRVGLTATKAATIGLLSIVLAPWGSLGPGLLVMAEMSGHSLRDVGVWSAVLNLPVLLVMGIIMSIVGMGRRGALRMAGETLTVVFATWGALIATNAWVSVPLGGILASLAACVTVLLLARLRGGPIPAMRRETVRSLLPYILLIGAMLAMTALTSVVDLGAASAVLTSPALWLLVSAAAAPALLGIGRADATASIRSGLRLFWPVCVVTVLFIVFGGLLAANGMSTTLAQGAAMLGGGFLLVVPAIGLIGGYVTASNTATAAMFAAGVSNATVALGANPLVALGAQNIATGAAVMISPSRVALALSVANGLRRDTDAAVDAGRVIRTALIANGVVLVLLAPLTLLLATATG</sequence>
<comment type="subcellular location">
    <subcellularLocation>
        <location evidence="1 8">Cell membrane</location>
        <topology evidence="1 8">Multi-pass membrane protein</topology>
    </subcellularLocation>
</comment>
<keyword evidence="10" id="KW-1185">Reference proteome</keyword>
<dbReference type="Proteomes" id="UP000317998">
    <property type="component" value="Unassembled WGS sequence"/>
</dbReference>
<evidence type="ECO:0000256" key="7">
    <source>
        <dbReference type="ARBA" id="ARBA00023136"/>
    </source>
</evidence>
<feature type="transmembrane region" description="Helical" evidence="8">
    <location>
        <begin position="271"/>
        <end position="295"/>
    </location>
</feature>
<dbReference type="InterPro" id="IPR003804">
    <property type="entry name" value="Lactate_perm"/>
</dbReference>
<dbReference type="GO" id="GO:0005886">
    <property type="term" value="C:plasma membrane"/>
    <property type="evidence" value="ECO:0007669"/>
    <property type="project" value="UniProtKB-SubCell"/>
</dbReference>
<dbReference type="OrthoDB" id="9761056at2"/>
<feature type="transmembrane region" description="Helical" evidence="8">
    <location>
        <begin position="332"/>
        <end position="352"/>
    </location>
</feature>
<evidence type="ECO:0000256" key="2">
    <source>
        <dbReference type="ARBA" id="ARBA00010100"/>
    </source>
</evidence>
<feature type="transmembrane region" description="Helical" evidence="8">
    <location>
        <begin position="31"/>
        <end position="51"/>
    </location>
</feature>
<dbReference type="RefSeq" id="WP_141881752.1">
    <property type="nucleotide sequence ID" value="NZ_VFOM01000005.1"/>
</dbReference>
<feature type="transmembrane region" description="Helical" evidence="8">
    <location>
        <begin position="460"/>
        <end position="480"/>
    </location>
</feature>
<keyword evidence="7 8" id="KW-0472">Membrane</keyword>
<organism evidence="9 10">
    <name type="scientific">Homoserinimonas aerilata</name>
    <dbReference type="NCBI Taxonomy" id="1162970"/>
    <lineage>
        <taxon>Bacteria</taxon>
        <taxon>Bacillati</taxon>
        <taxon>Actinomycetota</taxon>
        <taxon>Actinomycetes</taxon>
        <taxon>Micrococcales</taxon>
        <taxon>Microbacteriaceae</taxon>
        <taxon>Homoserinimonas</taxon>
    </lineage>
</organism>
<feature type="transmembrane region" description="Helical" evidence="8">
    <location>
        <begin position="102"/>
        <end position="132"/>
    </location>
</feature>
<evidence type="ECO:0000256" key="4">
    <source>
        <dbReference type="ARBA" id="ARBA00022475"/>
    </source>
</evidence>
<dbReference type="GO" id="GO:0015129">
    <property type="term" value="F:lactate transmembrane transporter activity"/>
    <property type="evidence" value="ECO:0007669"/>
    <property type="project" value="UniProtKB-UniRule"/>
</dbReference>
<evidence type="ECO:0000256" key="8">
    <source>
        <dbReference type="RuleBase" id="RU365092"/>
    </source>
</evidence>
<evidence type="ECO:0000256" key="3">
    <source>
        <dbReference type="ARBA" id="ARBA00022448"/>
    </source>
</evidence>
<dbReference type="GO" id="GO:0015295">
    <property type="term" value="F:solute:proton symporter activity"/>
    <property type="evidence" value="ECO:0007669"/>
    <property type="project" value="TreeGrafter"/>
</dbReference>
<evidence type="ECO:0000313" key="10">
    <source>
        <dbReference type="Proteomes" id="UP000317998"/>
    </source>
</evidence>
<comment type="function">
    <text evidence="8">Uptake of L-lactate across the membrane. Can also transport D-lactate and glycolate.</text>
</comment>
<feature type="transmembrane region" description="Helical" evidence="8">
    <location>
        <begin position="228"/>
        <end position="250"/>
    </location>
</feature>
<keyword evidence="3 8" id="KW-0813">Transport</keyword>
<evidence type="ECO:0000313" key="9">
    <source>
        <dbReference type="EMBL" id="TQL40441.1"/>
    </source>
</evidence>
<feature type="transmembrane region" description="Helical" evidence="8">
    <location>
        <begin position="177"/>
        <end position="197"/>
    </location>
</feature>
<reference evidence="9 10" key="1">
    <citation type="submission" date="2019-06" db="EMBL/GenBank/DDBJ databases">
        <title>Sequencing the genomes of 1000 actinobacteria strains.</title>
        <authorList>
            <person name="Klenk H.-P."/>
        </authorList>
    </citation>
    <scope>NUCLEOTIDE SEQUENCE [LARGE SCALE GENOMIC DNA]</scope>
    <source>
        <strain evidence="9 10">DSM 26477</strain>
    </source>
</reference>
<feature type="transmembrane region" description="Helical" evidence="8">
    <location>
        <begin position="301"/>
        <end position="320"/>
    </location>
</feature>
<proteinExistence type="inferred from homology"/>
<keyword evidence="5 8" id="KW-0812">Transmembrane</keyword>
<comment type="caution">
    <text evidence="9">The sequence shown here is derived from an EMBL/GenBank/DDBJ whole genome shotgun (WGS) entry which is preliminary data.</text>
</comment>
<evidence type="ECO:0000256" key="1">
    <source>
        <dbReference type="ARBA" id="ARBA00004651"/>
    </source>
</evidence>
<feature type="transmembrane region" description="Helical" evidence="8">
    <location>
        <begin position="144"/>
        <end position="165"/>
    </location>
</feature>
<dbReference type="Pfam" id="PF02652">
    <property type="entry name" value="Lactate_perm"/>
    <property type="match status" value="2"/>
</dbReference>
<protein>
    <recommendedName>
        <fullName evidence="8">L-lactate permease</fullName>
    </recommendedName>
</protein>
<dbReference type="AlphaFoldDB" id="A0A542XX71"/>
<comment type="similarity">
    <text evidence="2 8">Belongs to the lactate permease family.</text>
</comment>
<gene>
    <name evidence="9" type="ORF">FB562_2650</name>
</gene>